<sequence length="218" mass="24848">MKYYLLLFLFLLQIPKGISQSFNPSTWNRESKNLAHLGLGFEFSSILQAGYERQISKKGHPKFLYLNQTIPFGNSFLDDFKTEIGYGSWYTYENFGANIRLGGIFRRLEMEKVRLLNFGSQVTVSLGYYKPKFFISAEGGFDKAIVTHFKHSASYRSSVFIDGWYNPSTGGNLHAGITAGLLAKKTDYSLAIGRIVAQDWQTNPLIPFYAKFSIAKRW</sequence>
<proteinExistence type="predicted"/>
<dbReference type="EMBL" id="BTPD01000020">
    <property type="protein sequence ID" value="GMQ31514.1"/>
    <property type="molecule type" value="Genomic_DNA"/>
</dbReference>
<evidence type="ECO:0000313" key="2">
    <source>
        <dbReference type="Proteomes" id="UP001338309"/>
    </source>
</evidence>
<gene>
    <name evidence="1" type="ORF">Aconfl_41590</name>
</gene>
<reference evidence="1 2" key="1">
    <citation type="submission" date="2023-08" db="EMBL/GenBank/DDBJ databases">
        <title>Draft genome sequence of Algoriphagus confluentis.</title>
        <authorList>
            <person name="Takatani N."/>
            <person name="Hosokawa M."/>
            <person name="Sawabe T."/>
        </authorList>
    </citation>
    <scope>NUCLEOTIDE SEQUENCE [LARGE SCALE GENOMIC DNA]</scope>
    <source>
        <strain evidence="1 2">NBRC 111222</strain>
    </source>
</reference>
<name>A0ABQ6PU66_9BACT</name>
<comment type="caution">
    <text evidence="1">The sequence shown here is derived from an EMBL/GenBank/DDBJ whole genome shotgun (WGS) entry which is preliminary data.</text>
</comment>
<keyword evidence="2" id="KW-1185">Reference proteome</keyword>
<accession>A0ABQ6PU66</accession>
<protein>
    <submittedName>
        <fullName evidence="1">Uncharacterized protein</fullName>
    </submittedName>
</protein>
<organism evidence="1 2">
    <name type="scientific">Algoriphagus confluentis</name>
    <dbReference type="NCBI Taxonomy" id="1697556"/>
    <lineage>
        <taxon>Bacteria</taxon>
        <taxon>Pseudomonadati</taxon>
        <taxon>Bacteroidota</taxon>
        <taxon>Cytophagia</taxon>
        <taxon>Cytophagales</taxon>
        <taxon>Cyclobacteriaceae</taxon>
        <taxon>Algoriphagus</taxon>
    </lineage>
</organism>
<evidence type="ECO:0000313" key="1">
    <source>
        <dbReference type="EMBL" id="GMQ31514.1"/>
    </source>
</evidence>
<dbReference type="Proteomes" id="UP001338309">
    <property type="component" value="Unassembled WGS sequence"/>
</dbReference>